<evidence type="ECO:0000256" key="5">
    <source>
        <dbReference type="ARBA" id="ARBA00049556"/>
    </source>
</evidence>
<evidence type="ECO:0000256" key="4">
    <source>
        <dbReference type="ARBA" id="ARBA00023128"/>
    </source>
</evidence>
<evidence type="ECO:0008006" key="10">
    <source>
        <dbReference type="Google" id="ProtNLM"/>
    </source>
</evidence>
<evidence type="ECO:0000313" key="9">
    <source>
        <dbReference type="Proteomes" id="UP000676336"/>
    </source>
</evidence>
<evidence type="ECO:0000259" key="6">
    <source>
        <dbReference type="Pfam" id="PF00725"/>
    </source>
</evidence>
<dbReference type="PANTHER" id="PTHR43561:SF3">
    <property type="entry name" value="HYDROXYACYL-COENZYME A DEHYDROGENASE, MITOCHONDRIAL"/>
    <property type="match status" value="1"/>
</dbReference>
<keyword evidence="2" id="KW-0560">Oxidoreductase</keyword>
<comment type="caution">
    <text evidence="8">The sequence shown here is derived from an EMBL/GenBank/DDBJ whole genome shotgun (WGS) entry which is preliminary data.</text>
</comment>
<accession>A0A8S3JCI0</accession>
<gene>
    <name evidence="8" type="ORF">SMN809_LOCUS79317</name>
</gene>
<dbReference type="InterPro" id="IPR013328">
    <property type="entry name" value="6PGD_dom2"/>
</dbReference>
<keyword evidence="3" id="KW-0520">NAD</keyword>
<evidence type="ECO:0000256" key="3">
    <source>
        <dbReference type="ARBA" id="ARBA00023027"/>
    </source>
</evidence>
<dbReference type="Gene3D" id="1.10.1040.10">
    <property type="entry name" value="N-(1-d-carboxylethyl)-l-norvaline Dehydrogenase, domain 2"/>
    <property type="match status" value="1"/>
</dbReference>
<keyword evidence="4" id="KW-0496">Mitochondrion</keyword>
<dbReference type="InterPro" id="IPR006108">
    <property type="entry name" value="3HC_DH_C"/>
</dbReference>
<evidence type="ECO:0000256" key="2">
    <source>
        <dbReference type="ARBA" id="ARBA00023002"/>
    </source>
</evidence>
<dbReference type="EMBL" id="CAJOBI010342186">
    <property type="protein sequence ID" value="CAF5214515.1"/>
    <property type="molecule type" value="Genomic_DNA"/>
</dbReference>
<proteinExistence type="predicted"/>
<evidence type="ECO:0000256" key="1">
    <source>
        <dbReference type="ARBA" id="ARBA00004305"/>
    </source>
</evidence>
<name>A0A8S3JCI0_9BILA</name>
<feature type="domain" description="3-hydroxyacyl-CoA dehydrogenase C-terminal" evidence="6">
    <location>
        <begin position="39"/>
        <end position="136"/>
    </location>
</feature>
<dbReference type="InterPro" id="IPR052242">
    <property type="entry name" value="Mito_3-hydroxyacyl-CoA_DH"/>
</dbReference>
<evidence type="ECO:0000313" key="8">
    <source>
        <dbReference type="EMBL" id="CAF5214515.1"/>
    </source>
</evidence>
<dbReference type="InterPro" id="IPR006176">
    <property type="entry name" value="3-OHacyl-CoA_DH_NAD-bd"/>
</dbReference>
<dbReference type="AlphaFoldDB" id="A0A8S3JCI0"/>
<dbReference type="GO" id="GO:0070403">
    <property type="term" value="F:NAD+ binding"/>
    <property type="evidence" value="ECO:0007669"/>
    <property type="project" value="InterPro"/>
</dbReference>
<dbReference type="Pfam" id="PF02737">
    <property type="entry name" value="3HCDH_N"/>
    <property type="match status" value="1"/>
</dbReference>
<comment type="subcellular location">
    <subcellularLocation>
        <location evidence="1">Mitochondrion matrix</location>
    </subcellularLocation>
</comment>
<comment type="catalytic activity">
    <reaction evidence="5">
        <text>a (3S)-3-hydroxyacyl-CoA + NAD(+) = a 3-oxoacyl-CoA + NADH + H(+)</text>
        <dbReference type="Rhea" id="RHEA:22432"/>
        <dbReference type="ChEBI" id="CHEBI:15378"/>
        <dbReference type="ChEBI" id="CHEBI:57318"/>
        <dbReference type="ChEBI" id="CHEBI:57540"/>
        <dbReference type="ChEBI" id="CHEBI:57945"/>
        <dbReference type="ChEBI" id="CHEBI:90726"/>
        <dbReference type="EC" id="1.1.1.35"/>
    </reaction>
</comment>
<reference evidence="8" key="1">
    <citation type="submission" date="2021-02" db="EMBL/GenBank/DDBJ databases">
        <authorList>
            <person name="Nowell W R."/>
        </authorList>
    </citation>
    <scope>NUCLEOTIDE SEQUENCE</scope>
</reference>
<dbReference type="InterPro" id="IPR008927">
    <property type="entry name" value="6-PGluconate_DH-like_C_sf"/>
</dbReference>
<dbReference type="Pfam" id="PF00725">
    <property type="entry name" value="3HCDH"/>
    <property type="match status" value="1"/>
</dbReference>
<dbReference type="PANTHER" id="PTHR43561">
    <property type="match status" value="1"/>
</dbReference>
<sequence length="138" mass="15475">MKLLEVIRTSSTSDETYQAMLNFGKELGKTTVSCKDTPGFIVNRLLIPYHAEAVRMIERGDATPEDIDTAMKLGAGYPMGPIELMDYVGLDTSKFISDGWQKRYPDEPTFRTTDLINKLVSEGKFGRKTGAGFYKYSK</sequence>
<dbReference type="GO" id="GO:0005759">
    <property type="term" value="C:mitochondrial matrix"/>
    <property type="evidence" value="ECO:0007669"/>
    <property type="project" value="UniProtKB-SubCell"/>
</dbReference>
<dbReference type="Gene3D" id="3.40.50.720">
    <property type="entry name" value="NAD(P)-binding Rossmann-like Domain"/>
    <property type="match status" value="1"/>
</dbReference>
<dbReference type="SUPFAM" id="SSF48179">
    <property type="entry name" value="6-phosphogluconate dehydrogenase C-terminal domain-like"/>
    <property type="match status" value="1"/>
</dbReference>
<protein>
    <recommendedName>
        <fullName evidence="10">3-hydroxyacyl-CoA dehydrogenase C-terminal domain-containing protein</fullName>
    </recommendedName>
</protein>
<dbReference type="GO" id="GO:0003857">
    <property type="term" value="F:(3S)-3-hydroxyacyl-CoA dehydrogenase (NAD+) activity"/>
    <property type="evidence" value="ECO:0007669"/>
    <property type="project" value="UniProtKB-EC"/>
</dbReference>
<organism evidence="8 9">
    <name type="scientific">Rotaria magnacalcarata</name>
    <dbReference type="NCBI Taxonomy" id="392030"/>
    <lineage>
        <taxon>Eukaryota</taxon>
        <taxon>Metazoa</taxon>
        <taxon>Spiralia</taxon>
        <taxon>Gnathifera</taxon>
        <taxon>Rotifera</taxon>
        <taxon>Eurotatoria</taxon>
        <taxon>Bdelloidea</taxon>
        <taxon>Philodinida</taxon>
        <taxon>Philodinidae</taxon>
        <taxon>Rotaria</taxon>
    </lineage>
</organism>
<dbReference type="GO" id="GO:0006635">
    <property type="term" value="P:fatty acid beta-oxidation"/>
    <property type="evidence" value="ECO:0007669"/>
    <property type="project" value="TreeGrafter"/>
</dbReference>
<evidence type="ECO:0000259" key="7">
    <source>
        <dbReference type="Pfam" id="PF02737"/>
    </source>
</evidence>
<dbReference type="Proteomes" id="UP000676336">
    <property type="component" value="Unassembled WGS sequence"/>
</dbReference>
<feature type="domain" description="3-hydroxyacyl-CoA dehydrogenase NAD binding" evidence="7">
    <location>
        <begin position="1"/>
        <end position="37"/>
    </location>
</feature>